<evidence type="ECO:0000256" key="3">
    <source>
        <dbReference type="ARBA" id="ARBA00023015"/>
    </source>
</evidence>
<feature type="domain" description="HTH gntR-type" evidence="6">
    <location>
        <begin position="12"/>
        <end position="80"/>
    </location>
</feature>
<evidence type="ECO:0000313" key="10">
    <source>
        <dbReference type="Proteomes" id="UP000247389"/>
    </source>
</evidence>
<dbReference type="EMBL" id="FMYT01000005">
    <property type="protein sequence ID" value="SDC38691.1"/>
    <property type="molecule type" value="Genomic_DNA"/>
</dbReference>
<evidence type="ECO:0000256" key="4">
    <source>
        <dbReference type="ARBA" id="ARBA00023125"/>
    </source>
</evidence>
<dbReference type="InterPro" id="IPR036390">
    <property type="entry name" value="WH_DNA-bd_sf"/>
</dbReference>
<evidence type="ECO:0000313" key="9">
    <source>
        <dbReference type="EMBL" id="TDS35346.1"/>
    </source>
</evidence>
<dbReference type="InterPro" id="IPR051446">
    <property type="entry name" value="HTH_trans_reg/aminotransferase"/>
</dbReference>
<dbReference type="GO" id="GO:0003700">
    <property type="term" value="F:DNA-binding transcription factor activity"/>
    <property type="evidence" value="ECO:0007669"/>
    <property type="project" value="InterPro"/>
</dbReference>
<dbReference type="RefSeq" id="WP_089722934.1">
    <property type="nucleotide sequence ID" value="NZ_FMYT01000005.1"/>
</dbReference>
<dbReference type="SUPFAM" id="SSF46785">
    <property type="entry name" value="Winged helix' DNA-binding domain"/>
    <property type="match status" value="1"/>
</dbReference>
<dbReference type="SUPFAM" id="SSF53383">
    <property type="entry name" value="PLP-dependent transferases"/>
    <property type="match status" value="1"/>
</dbReference>
<organism evidence="8 12">
    <name type="scientific">Halanaerobium congolense</name>
    <dbReference type="NCBI Taxonomy" id="54121"/>
    <lineage>
        <taxon>Bacteria</taxon>
        <taxon>Bacillati</taxon>
        <taxon>Bacillota</taxon>
        <taxon>Clostridia</taxon>
        <taxon>Halanaerobiales</taxon>
        <taxon>Halanaerobiaceae</taxon>
        <taxon>Halanaerobium</taxon>
    </lineage>
</organism>
<reference evidence="9 11" key="3">
    <citation type="submission" date="2019-03" db="EMBL/GenBank/DDBJ databases">
        <title>Deep subsurface shale carbon reservoir microbial communities from Ohio and West Virginia, USA.</title>
        <authorList>
            <person name="Wrighton K."/>
        </authorList>
    </citation>
    <scope>NUCLEOTIDE SEQUENCE [LARGE SCALE GENOMIC DNA]</scope>
    <source>
        <strain evidence="9 11">UTICA-S4D12</strain>
    </source>
</reference>
<dbReference type="PROSITE" id="PS50949">
    <property type="entry name" value="HTH_GNTR"/>
    <property type="match status" value="1"/>
</dbReference>
<dbReference type="AlphaFoldDB" id="A0A1G6L6B2"/>
<dbReference type="Proteomes" id="UP000324896">
    <property type="component" value="Unassembled WGS sequence"/>
</dbReference>
<evidence type="ECO:0000313" key="7">
    <source>
        <dbReference type="EMBL" id="PXV64770.1"/>
    </source>
</evidence>
<dbReference type="Gene3D" id="3.40.640.10">
    <property type="entry name" value="Type I PLP-dependent aspartate aminotransferase-like (Major domain)"/>
    <property type="match status" value="1"/>
</dbReference>
<dbReference type="InterPro" id="IPR015421">
    <property type="entry name" value="PyrdxlP-dep_Trfase_major"/>
</dbReference>
<dbReference type="InterPro" id="IPR000524">
    <property type="entry name" value="Tscrpt_reg_HTH_GntR"/>
</dbReference>
<evidence type="ECO:0000313" key="12">
    <source>
        <dbReference type="Proteomes" id="UP000324896"/>
    </source>
</evidence>
<dbReference type="GO" id="GO:0003677">
    <property type="term" value="F:DNA binding"/>
    <property type="evidence" value="ECO:0007669"/>
    <property type="project" value="UniProtKB-KW"/>
</dbReference>
<dbReference type="Proteomes" id="UP000247389">
    <property type="component" value="Unassembled WGS sequence"/>
</dbReference>
<dbReference type="Pfam" id="PF00392">
    <property type="entry name" value="GntR"/>
    <property type="match status" value="1"/>
</dbReference>
<name>A0A1G6L6B2_9FIRM</name>
<evidence type="ECO:0000256" key="1">
    <source>
        <dbReference type="ARBA" id="ARBA00005384"/>
    </source>
</evidence>
<proteinExistence type="inferred from homology"/>
<keyword evidence="2" id="KW-0663">Pyridoxal phosphate</keyword>
<keyword evidence="8" id="KW-0808">Transferase</keyword>
<dbReference type="InterPro" id="IPR036388">
    <property type="entry name" value="WH-like_DNA-bd_sf"/>
</dbReference>
<dbReference type="EMBL" id="SOAA01000001">
    <property type="protein sequence ID" value="TDS35346.1"/>
    <property type="molecule type" value="Genomic_DNA"/>
</dbReference>
<evidence type="ECO:0000313" key="8">
    <source>
        <dbReference type="EMBL" id="SDC38691.1"/>
    </source>
</evidence>
<accession>A0A1G6L6B2</accession>
<keyword evidence="3" id="KW-0805">Transcription regulation</keyword>
<dbReference type="CDD" id="cd07377">
    <property type="entry name" value="WHTH_GntR"/>
    <property type="match status" value="1"/>
</dbReference>
<dbReference type="GO" id="GO:0008483">
    <property type="term" value="F:transaminase activity"/>
    <property type="evidence" value="ECO:0007669"/>
    <property type="project" value="UniProtKB-KW"/>
</dbReference>
<evidence type="ECO:0000259" key="6">
    <source>
        <dbReference type="PROSITE" id="PS50949"/>
    </source>
</evidence>
<dbReference type="Gene3D" id="1.10.10.10">
    <property type="entry name" value="Winged helix-like DNA-binding domain superfamily/Winged helix DNA-binding domain"/>
    <property type="match status" value="1"/>
</dbReference>
<keyword evidence="8" id="KW-0032">Aminotransferase</keyword>
<comment type="similarity">
    <text evidence="1">In the C-terminal section; belongs to the class-I pyridoxal-phosphate-dependent aminotransferase family.</text>
</comment>
<evidence type="ECO:0000256" key="2">
    <source>
        <dbReference type="ARBA" id="ARBA00022898"/>
    </source>
</evidence>
<dbReference type="Proteomes" id="UP000295758">
    <property type="component" value="Unassembled WGS sequence"/>
</dbReference>
<reference evidence="7 10" key="2">
    <citation type="submission" date="2018-04" db="EMBL/GenBank/DDBJ databases">
        <title>Subsurface microbial communities from deep shales in Ohio and West Virginia, USA.</title>
        <authorList>
            <person name="Wrighton K."/>
        </authorList>
    </citation>
    <scope>NUCLEOTIDE SEQUENCE [LARGE SCALE GENOMIC DNA]</scope>
    <source>
        <strain evidence="7 10">MSL28</strain>
    </source>
</reference>
<sequence>MFNIELERDGSENLYTQIYEAIRAEILADKYTPDTKMPSIRKLASRLSVNAETVVKAYDLLAAENLIYKKEGSGSYIAPAAALKNTSDDQRLRILTSKPSLSSQKTIDFSGPEHGTEFLEEYAWDLIFDRFYSEFKGRSFKQTEAEGNSYFKFLESKHENSNKSKVYYNSEAQLAEILAALIGENKELLFTSGSSNSLFKKLFLKDNKLNNKENKDSLSNHNANIHLSSADYESLMDYLENNTIDYLIISDESLEENILNWSLSKIKSLLELSQMLKFKIIILEYFALYQKNKKINELLESKYQSQIILIQALTNRVFPGLNLGLVYLDDYYLNSSDNKELFNNYSLIEFMAKSNFSAGENLLNNLLAYYIDNGYLEKRVKFLRQRLNNRKVLLREAIKDHFRGIETADISSLFYFKLLLNQNINQHDFKVFAEKNSLLLPDYRNFFSREISNELIISAASLNQFSIKQGVMVLAKIYWQFIS</sequence>
<dbReference type="SMART" id="SM00345">
    <property type="entry name" value="HTH_GNTR"/>
    <property type="match status" value="1"/>
</dbReference>
<keyword evidence="4 8" id="KW-0238">DNA-binding</keyword>
<evidence type="ECO:0000313" key="11">
    <source>
        <dbReference type="Proteomes" id="UP000295758"/>
    </source>
</evidence>
<reference evidence="8 12" key="1">
    <citation type="submission" date="2016-10" db="EMBL/GenBank/DDBJ databases">
        <authorList>
            <person name="Varghese N."/>
            <person name="Submissions S."/>
        </authorList>
    </citation>
    <scope>NUCLEOTIDE SEQUENCE [LARGE SCALE GENOMIC DNA]</scope>
    <source>
        <strain evidence="8 12">WG10</strain>
    </source>
</reference>
<dbReference type="EMBL" id="QICM01000016">
    <property type="protein sequence ID" value="PXV64770.1"/>
    <property type="molecule type" value="Genomic_DNA"/>
</dbReference>
<protein>
    <submittedName>
        <fullName evidence="7">DNA-binding transcriptional MocR family regulator</fullName>
    </submittedName>
    <submittedName>
        <fullName evidence="8">DNA-binding transcriptional regulator, MocR family, contains an aminotransferase domain</fullName>
    </submittedName>
</protein>
<gene>
    <name evidence="9" type="ORF">BY453_10164</name>
    <name evidence="7" type="ORF">C8C78_1166</name>
    <name evidence="8" type="ORF">SAMN04488597_105127</name>
</gene>
<keyword evidence="5" id="KW-0804">Transcription</keyword>
<dbReference type="InterPro" id="IPR015424">
    <property type="entry name" value="PyrdxlP-dep_Trfase"/>
</dbReference>
<evidence type="ECO:0000256" key="5">
    <source>
        <dbReference type="ARBA" id="ARBA00023163"/>
    </source>
</evidence>
<dbReference type="PANTHER" id="PTHR46577:SF1">
    <property type="entry name" value="HTH-TYPE TRANSCRIPTIONAL REGULATORY PROTEIN GABR"/>
    <property type="match status" value="1"/>
</dbReference>
<dbReference type="PANTHER" id="PTHR46577">
    <property type="entry name" value="HTH-TYPE TRANSCRIPTIONAL REGULATORY PROTEIN GABR"/>
    <property type="match status" value="1"/>
</dbReference>